<dbReference type="AlphaFoldDB" id="A0A6M8M820"/>
<keyword evidence="2" id="KW-0488">Methylation</keyword>
<dbReference type="RefSeq" id="WP_172610649.1">
    <property type="nucleotide sequence ID" value="NZ_CP053746.1"/>
</dbReference>
<dbReference type="SUPFAM" id="SSF54523">
    <property type="entry name" value="Pili subunits"/>
    <property type="match status" value="1"/>
</dbReference>
<evidence type="ECO:0000256" key="2">
    <source>
        <dbReference type="ARBA" id="ARBA00022481"/>
    </source>
</evidence>
<dbReference type="KEGG" id="pgg:FX982_02196"/>
<dbReference type="NCBIfam" id="TIGR02532">
    <property type="entry name" value="IV_pilin_GFxxxE"/>
    <property type="match status" value="1"/>
</dbReference>
<keyword evidence="5" id="KW-0812">Transmembrane</keyword>
<evidence type="ECO:0000256" key="5">
    <source>
        <dbReference type="SAM" id="Phobius"/>
    </source>
</evidence>
<accession>A0A6M8M820</accession>
<dbReference type="InterPro" id="IPR012902">
    <property type="entry name" value="N_methyl_site"/>
</dbReference>
<name>A0A6M8M820_9PSED</name>
<sequence>MNLQKGFTLIELMIVVAIIGILAAIAIPQYQDYVVRARWADNNTAIAPVKAAIAECLQTNNGVLASCDTAQRLQTTVGYAGLPAGTPNMAPVTLTAATAAIVVTGTAAAGGCTVTWTPTVDANRISWLGVTGGGCTRSRTGV</sequence>
<comment type="similarity">
    <text evidence="1 4">Belongs to the N-Me-Phe pilin family.</text>
</comment>
<dbReference type="EMBL" id="CP053746">
    <property type="protein sequence ID" value="QKF51244.1"/>
    <property type="molecule type" value="Genomic_DNA"/>
</dbReference>
<reference evidence="7" key="1">
    <citation type="submission" date="2019-12" db="EMBL/GenBank/DDBJ databases">
        <title>Endophytic bacteria associated with Panax ginseng seedlings.</title>
        <authorList>
            <person name="Park J.M."/>
            <person name="Shin R."/>
            <person name="Jo S.H."/>
        </authorList>
    </citation>
    <scope>NUCLEOTIDE SEQUENCE [LARGE SCALE GENOMIC DNA]</scope>
    <source>
        <strain evidence="7">PgKB30</strain>
    </source>
</reference>
<dbReference type="InterPro" id="IPR045584">
    <property type="entry name" value="Pilin-like"/>
</dbReference>
<dbReference type="Pfam" id="PF00114">
    <property type="entry name" value="Pilin"/>
    <property type="match status" value="1"/>
</dbReference>
<gene>
    <name evidence="6" type="ORF">FX982_02196</name>
</gene>
<keyword evidence="5" id="KW-1133">Transmembrane helix</keyword>
<dbReference type="PROSITE" id="PS00409">
    <property type="entry name" value="PROKAR_NTER_METHYL"/>
    <property type="match status" value="1"/>
</dbReference>
<evidence type="ECO:0000256" key="3">
    <source>
        <dbReference type="ARBA" id="ARBA00029638"/>
    </source>
</evidence>
<proteinExistence type="inferred from homology"/>
<evidence type="ECO:0000256" key="1">
    <source>
        <dbReference type="ARBA" id="ARBA00005233"/>
    </source>
</evidence>
<dbReference type="InterPro" id="IPR001082">
    <property type="entry name" value="Pilin"/>
</dbReference>
<dbReference type="Pfam" id="PF07963">
    <property type="entry name" value="N_methyl"/>
    <property type="match status" value="1"/>
</dbReference>
<dbReference type="Proteomes" id="UP000501989">
    <property type="component" value="Chromosome"/>
</dbReference>
<dbReference type="PANTHER" id="PTHR30093">
    <property type="entry name" value="GENERAL SECRETION PATHWAY PROTEIN G"/>
    <property type="match status" value="1"/>
</dbReference>
<keyword evidence="5" id="KW-0472">Membrane</keyword>
<dbReference type="GO" id="GO:0007155">
    <property type="term" value="P:cell adhesion"/>
    <property type="evidence" value="ECO:0007669"/>
    <property type="project" value="InterPro"/>
</dbReference>
<dbReference type="PANTHER" id="PTHR30093:SF34">
    <property type="entry name" value="PREPILIN PEPTIDASE-DEPENDENT PROTEIN D"/>
    <property type="match status" value="1"/>
</dbReference>
<evidence type="ECO:0000313" key="7">
    <source>
        <dbReference type="Proteomes" id="UP000501989"/>
    </source>
</evidence>
<feature type="transmembrane region" description="Helical" evidence="5">
    <location>
        <begin position="6"/>
        <end position="27"/>
    </location>
</feature>
<keyword evidence="7" id="KW-1185">Reference proteome</keyword>
<dbReference type="Gene3D" id="3.30.700.10">
    <property type="entry name" value="Glycoprotein, Type 4 Pilin"/>
    <property type="match status" value="1"/>
</dbReference>
<evidence type="ECO:0000313" key="6">
    <source>
        <dbReference type="EMBL" id="QKF51244.1"/>
    </source>
</evidence>
<dbReference type="GO" id="GO:0044096">
    <property type="term" value="C:type IV pilus"/>
    <property type="evidence" value="ECO:0007669"/>
    <property type="project" value="TreeGrafter"/>
</dbReference>
<organism evidence="6 7">
    <name type="scientific">Pseudomonas graminis</name>
    <dbReference type="NCBI Taxonomy" id="158627"/>
    <lineage>
        <taxon>Bacteria</taxon>
        <taxon>Pseudomonadati</taxon>
        <taxon>Pseudomonadota</taxon>
        <taxon>Gammaproteobacteria</taxon>
        <taxon>Pseudomonadales</taxon>
        <taxon>Pseudomonadaceae</taxon>
        <taxon>Pseudomonas</taxon>
    </lineage>
</organism>
<protein>
    <recommendedName>
        <fullName evidence="3">Pilin</fullName>
    </recommendedName>
</protein>
<evidence type="ECO:0000256" key="4">
    <source>
        <dbReference type="RuleBase" id="RU000389"/>
    </source>
</evidence>
<dbReference type="GO" id="GO:0043107">
    <property type="term" value="P:type IV pilus-dependent motility"/>
    <property type="evidence" value="ECO:0007669"/>
    <property type="project" value="TreeGrafter"/>
</dbReference>
<keyword evidence="4" id="KW-0281">Fimbrium</keyword>